<evidence type="ECO:0000313" key="1">
    <source>
        <dbReference type="EMBL" id="MBO2011584.1"/>
    </source>
</evidence>
<dbReference type="RefSeq" id="WP_208177277.1">
    <property type="nucleotide sequence ID" value="NZ_JAGETZ010000012.1"/>
</dbReference>
<gene>
    <name evidence="1" type="ORF">J4E00_21135</name>
</gene>
<sequence length="141" mass="16415">MKQLSTLLHPVLDISYRSQEHVLVARWRSQPMDDAEYKASYRQVLAMAVLYNCRFWLLDTRRNPTNCPRRASWLLEEFCPEVMASFRATEQVYGAYLIFPAHAPYYTDTVLPLLAHPANTGYRAAAFIDEGLTNTWIRNQQ</sequence>
<accession>A0ABS3QK21</accession>
<name>A0ABS3QK21_9BACT</name>
<dbReference type="Proteomes" id="UP000664369">
    <property type="component" value="Unassembled WGS sequence"/>
</dbReference>
<organism evidence="1 2">
    <name type="scientific">Hymenobacter negativus</name>
    <dbReference type="NCBI Taxonomy" id="2795026"/>
    <lineage>
        <taxon>Bacteria</taxon>
        <taxon>Pseudomonadati</taxon>
        <taxon>Bacteroidota</taxon>
        <taxon>Cytophagia</taxon>
        <taxon>Cytophagales</taxon>
        <taxon>Hymenobacteraceae</taxon>
        <taxon>Hymenobacter</taxon>
    </lineage>
</organism>
<keyword evidence="2" id="KW-1185">Reference proteome</keyword>
<reference evidence="1 2" key="1">
    <citation type="submission" date="2021-03" db="EMBL/GenBank/DDBJ databases">
        <authorList>
            <person name="Kim M.K."/>
        </authorList>
    </citation>
    <scope>NUCLEOTIDE SEQUENCE [LARGE SCALE GENOMIC DNA]</scope>
    <source>
        <strain evidence="1 2">BT442</strain>
    </source>
</reference>
<proteinExistence type="predicted"/>
<protein>
    <submittedName>
        <fullName evidence="1">Uncharacterized protein</fullName>
    </submittedName>
</protein>
<evidence type="ECO:0000313" key="2">
    <source>
        <dbReference type="Proteomes" id="UP000664369"/>
    </source>
</evidence>
<comment type="caution">
    <text evidence="1">The sequence shown here is derived from an EMBL/GenBank/DDBJ whole genome shotgun (WGS) entry which is preliminary data.</text>
</comment>
<dbReference type="EMBL" id="JAGETZ010000012">
    <property type="protein sequence ID" value="MBO2011584.1"/>
    <property type="molecule type" value="Genomic_DNA"/>
</dbReference>